<evidence type="ECO:0000313" key="3">
    <source>
        <dbReference type="Proteomes" id="UP000469558"/>
    </source>
</evidence>
<dbReference type="EMBL" id="QGMK01002537">
    <property type="protein sequence ID" value="TVY57822.1"/>
    <property type="molecule type" value="Genomic_DNA"/>
</dbReference>
<evidence type="ECO:0000313" key="2">
    <source>
        <dbReference type="EMBL" id="TVY57822.1"/>
    </source>
</evidence>
<dbReference type="AlphaFoldDB" id="A0A8T9BWR2"/>
<dbReference type="PANTHER" id="PTHR21310:SF37">
    <property type="entry name" value="AMINOGLYCOSIDE PHOSPHOTRANSFERASE DOMAIN-CONTAINING PROTEIN"/>
    <property type="match status" value="1"/>
</dbReference>
<feature type="compositionally biased region" description="Low complexity" evidence="1">
    <location>
        <begin position="17"/>
        <end position="26"/>
    </location>
</feature>
<dbReference type="OrthoDB" id="3645574at2759"/>
<dbReference type="Proteomes" id="UP000469558">
    <property type="component" value="Unassembled WGS sequence"/>
</dbReference>
<dbReference type="SUPFAM" id="SSF56112">
    <property type="entry name" value="Protein kinase-like (PK-like)"/>
    <property type="match status" value="1"/>
</dbReference>
<sequence>MNGAAPEIGPVPSGLRDPANAPADVPANEASASKALTLPLLQGRTTLAEALEEEENMLFRLAYPSQRFEFFLWILQHRKDFEAIVSYHLSLAANEICRFGEVGEWKHGSFNVCIPIYIDNWSKSPRRRVLLRVPLPYKVGESAYPGNANEKLRTEAATFVWIEDNCPDVPIPHLWGFGFPGGQSFTRPENAPFGTRIIWHLRRAISSFLGSPLPCRYISYSRPNILEHGYLIMDYIETSDAEMLSETWTNLYQSQDLRVNLFRDLSRIILSLSQLPLPRIGSWTIDERGVLTLANRPLIHQFQSLENEGIPTNIARTLTYTTADAYYIDLLACHDNRIRNQPNSIVDEKDGRAQMANLFAMRGLLPHFTSRDLRYGPFVFNLTDLHGSNIFVDCDWHIKYIIDLEWACSLPIEMLTPPYWITNRAVDELEGDELQTFEKAYQDFTDIFEEEEKNFSPTYSSATYRTDIMRRGWKIGNFWYFHALKSPKGLFNLFRQHVQPIFESRRDNFTPHVDEFAQMVSPYWASDAREAVVAKLADKTKYEQKLRELFEKGGPVQ</sequence>
<comment type="caution">
    <text evidence="2">The sequence shown here is derived from an EMBL/GenBank/DDBJ whole genome shotgun (WGS) entry which is preliminary data.</text>
</comment>
<reference evidence="2 3" key="1">
    <citation type="submission" date="2018-05" db="EMBL/GenBank/DDBJ databases">
        <title>Genome sequencing and assembly of the regulated plant pathogen Lachnellula willkommii and related sister species for the development of diagnostic species identification markers.</title>
        <authorList>
            <person name="Giroux E."/>
            <person name="Bilodeau G."/>
        </authorList>
    </citation>
    <scope>NUCLEOTIDE SEQUENCE [LARGE SCALE GENOMIC DNA]</scope>
    <source>
        <strain evidence="2 3">CBS 268.59</strain>
    </source>
</reference>
<name>A0A8T9BWR2_9HELO</name>
<organism evidence="2 3">
    <name type="scientific">Lachnellula suecica</name>
    <dbReference type="NCBI Taxonomy" id="602035"/>
    <lineage>
        <taxon>Eukaryota</taxon>
        <taxon>Fungi</taxon>
        <taxon>Dikarya</taxon>
        <taxon>Ascomycota</taxon>
        <taxon>Pezizomycotina</taxon>
        <taxon>Leotiomycetes</taxon>
        <taxon>Helotiales</taxon>
        <taxon>Lachnaceae</taxon>
        <taxon>Lachnellula</taxon>
    </lineage>
</organism>
<evidence type="ECO:0000256" key="1">
    <source>
        <dbReference type="SAM" id="MobiDB-lite"/>
    </source>
</evidence>
<protein>
    <recommendedName>
        <fullName evidence="4">Aminoglycoside phosphotransferase domain-containing protein</fullName>
    </recommendedName>
</protein>
<keyword evidence="3" id="KW-1185">Reference proteome</keyword>
<dbReference type="PANTHER" id="PTHR21310">
    <property type="entry name" value="AMINOGLYCOSIDE PHOSPHOTRANSFERASE-RELATED-RELATED"/>
    <property type="match status" value="1"/>
</dbReference>
<dbReference type="InterPro" id="IPR051678">
    <property type="entry name" value="AGP_Transferase"/>
</dbReference>
<gene>
    <name evidence="2" type="ORF">LSUE1_G009918</name>
</gene>
<dbReference type="InterPro" id="IPR011009">
    <property type="entry name" value="Kinase-like_dom_sf"/>
</dbReference>
<evidence type="ECO:0008006" key="4">
    <source>
        <dbReference type="Google" id="ProtNLM"/>
    </source>
</evidence>
<proteinExistence type="predicted"/>
<accession>A0A8T9BWR2</accession>
<feature type="region of interest" description="Disordered" evidence="1">
    <location>
        <begin position="1"/>
        <end position="26"/>
    </location>
</feature>